<dbReference type="InterPro" id="IPR000792">
    <property type="entry name" value="Tscrpt_reg_LuxR_C"/>
</dbReference>
<dbReference type="GO" id="GO:0006355">
    <property type="term" value="P:regulation of DNA-templated transcription"/>
    <property type="evidence" value="ECO:0007669"/>
    <property type="project" value="InterPro"/>
</dbReference>
<dbReference type="Pfam" id="PF00196">
    <property type="entry name" value="GerE"/>
    <property type="match status" value="1"/>
</dbReference>
<evidence type="ECO:0000313" key="2">
    <source>
        <dbReference type="EMBL" id="MBK0420103.1"/>
    </source>
</evidence>
<keyword evidence="3" id="KW-1185">Reference proteome</keyword>
<proteinExistence type="predicted"/>
<evidence type="ECO:0000313" key="3">
    <source>
        <dbReference type="Proteomes" id="UP000608530"/>
    </source>
</evidence>
<dbReference type="RefSeq" id="WP_200116241.1">
    <property type="nucleotide sequence ID" value="NZ_JAEHOH010000021.1"/>
</dbReference>
<dbReference type="EMBL" id="JAEHOH010000021">
    <property type="protein sequence ID" value="MBK0420103.1"/>
    <property type="molecule type" value="Genomic_DNA"/>
</dbReference>
<dbReference type="Gene3D" id="1.10.10.10">
    <property type="entry name" value="Winged helix-like DNA-binding domain superfamily/Winged helix DNA-binding domain"/>
    <property type="match status" value="1"/>
</dbReference>
<dbReference type="AlphaFoldDB" id="A0A934Q9P4"/>
<gene>
    <name evidence="2" type="ORF">JD276_13785</name>
</gene>
<accession>A0A934Q9P4</accession>
<dbReference type="InterPro" id="IPR016032">
    <property type="entry name" value="Sig_transdc_resp-reg_C-effctor"/>
</dbReference>
<dbReference type="CDD" id="cd06170">
    <property type="entry name" value="LuxR_C_like"/>
    <property type="match status" value="1"/>
</dbReference>
<reference evidence="2" key="1">
    <citation type="submission" date="2020-12" db="EMBL/GenBank/DDBJ databases">
        <title>Leucobacter sp. CAS1, isolated from Chromium sludge.</title>
        <authorList>
            <person name="Xu Z."/>
        </authorList>
    </citation>
    <scope>NUCLEOTIDE SEQUENCE</scope>
    <source>
        <strain evidence="2">CSA1</strain>
    </source>
</reference>
<protein>
    <recommendedName>
        <fullName evidence="1">HTH luxR-type domain-containing protein</fullName>
    </recommendedName>
</protein>
<dbReference type="SUPFAM" id="SSF46894">
    <property type="entry name" value="C-terminal effector domain of the bipartite response regulators"/>
    <property type="match status" value="1"/>
</dbReference>
<dbReference type="SMART" id="SM00421">
    <property type="entry name" value="HTH_LUXR"/>
    <property type="match status" value="1"/>
</dbReference>
<dbReference type="GO" id="GO:0003677">
    <property type="term" value="F:DNA binding"/>
    <property type="evidence" value="ECO:0007669"/>
    <property type="project" value="InterPro"/>
</dbReference>
<dbReference type="PROSITE" id="PS50043">
    <property type="entry name" value="HTH_LUXR_2"/>
    <property type="match status" value="1"/>
</dbReference>
<dbReference type="InterPro" id="IPR036388">
    <property type="entry name" value="WH-like_DNA-bd_sf"/>
</dbReference>
<sequence length="872" mass="94499">MSSRFDGAEPIIVARAPAGYGKTVAMAQWASTTATSGVWVRIRDREMESAEFVELLADEMRAAGLLEDGNPLRLASEAMAGGADPWQLLRRGLRGVPGPLALAVDGIDGLRRSTQLALVDAVRDLSTLELRATARKRTVLDEPALALDMELATLEAPDLALTAEEAARIMAVDPHSDLVNEVMAHGGAPLFAKLLATSLGEAAQPALSGRTLPDLVDSFIRLQLESSPVDEPFLRFVTATSIAEAMDPDLAARLLRIATRRPAGEAKADASEERASARALLDRAEAEGLGLWSPDATGAATFTYTPLIREAFERRLRAEQPREVPELVGAVARWELRAGHPFSALRQAVEFHDWTFASRVVRMHWNDLLRNHGPQLRELFRGTPLSVLRTHPFLTMLLALEYNRTGRSRLRALEYFALARYAARKQRASASRADRAVLRAIETASLRVSGRFDAALGPAVEGYETLLAMSPSDRDDLGRTEPTLLNQYGTTFVYAGLDEEALAAFSRSTAVGEARGLTGGLQGLALSAGTLAIAGDGPEARALLEQASRLEWPDGWLTGYMGSFIPLAEAMLALEAFDADAAERHLRSLDPHRETIEHWPLLAHADALVSLLRGEVDQARFRLQAEITSQNRRRAVAPETLARLGRTSSLIELAAGNPHAAEKALGKRQSAGGAVGRARISLVRDRPEEALRLLLAAERHPARARPSSRRIAEDLALRAGAMALLGNEERAVTATRAAFEFLRERRQGMALAMVPPKALDAVFSLVERAGLAVHDAHLSRGRVPGIIASTRPKSAFTPRELALIETLPRTRTNTELAQALSISLNTVKTQLRGLYRKLGVGTRAEALAALAAMGFTSADPDDIPARLEEPFE</sequence>
<name>A0A934Q9P4_9MICO</name>
<comment type="caution">
    <text evidence="2">The sequence shown here is derived from an EMBL/GenBank/DDBJ whole genome shotgun (WGS) entry which is preliminary data.</text>
</comment>
<evidence type="ECO:0000259" key="1">
    <source>
        <dbReference type="PROSITE" id="PS50043"/>
    </source>
</evidence>
<dbReference type="Proteomes" id="UP000608530">
    <property type="component" value="Unassembled WGS sequence"/>
</dbReference>
<organism evidence="2 3">
    <name type="scientific">Leucobacter chromiisoli</name>
    <dbReference type="NCBI Taxonomy" id="2796471"/>
    <lineage>
        <taxon>Bacteria</taxon>
        <taxon>Bacillati</taxon>
        <taxon>Actinomycetota</taxon>
        <taxon>Actinomycetes</taxon>
        <taxon>Micrococcales</taxon>
        <taxon>Microbacteriaceae</taxon>
        <taxon>Leucobacter</taxon>
    </lineage>
</organism>
<feature type="domain" description="HTH luxR-type" evidence="1">
    <location>
        <begin position="789"/>
        <end position="854"/>
    </location>
</feature>